<dbReference type="Gramene" id="evm.model.01.1052">
    <property type="protein sequence ID" value="cds.evm.model.01.1052"/>
    <property type="gene ID" value="evm.TU.01.1052"/>
</dbReference>
<dbReference type="EMBL" id="UZAU01000019">
    <property type="status" value="NOT_ANNOTATED_CDS"/>
    <property type="molecule type" value="Genomic_DNA"/>
</dbReference>
<accession>A0A803NFF0</accession>
<organism evidence="1 2">
    <name type="scientific">Cannabis sativa</name>
    <name type="common">Hemp</name>
    <name type="synonym">Marijuana</name>
    <dbReference type="NCBI Taxonomy" id="3483"/>
    <lineage>
        <taxon>Eukaryota</taxon>
        <taxon>Viridiplantae</taxon>
        <taxon>Streptophyta</taxon>
        <taxon>Embryophyta</taxon>
        <taxon>Tracheophyta</taxon>
        <taxon>Spermatophyta</taxon>
        <taxon>Magnoliopsida</taxon>
        <taxon>eudicotyledons</taxon>
        <taxon>Gunneridae</taxon>
        <taxon>Pentapetalae</taxon>
        <taxon>rosids</taxon>
        <taxon>fabids</taxon>
        <taxon>Rosales</taxon>
        <taxon>Cannabaceae</taxon>
        <taxon>Cannabis</taxon>
    </lineage>
</organism>
<evidence type="ECO:0000313" key="2">
    <source>
        <dbReference type="Proteomes" id="UP000596661"/>
    </source>
</evidence>
<reference evidence="1" key="2">
    <citation type="submission" date="2021-03" db="UniProtKB">
        <authorList>
            <consortium name="EnsemblPlants"/>
        </authorList>
    </citation>
    <scope>IDENTIFICATION</scope>
</reference>
<proteinExistence type="predicted"/>
<name>A0A803NFF0_CANSA</name>
<sequence>MGFVQCMKQDESDFEYEDVDFEGEDVVIQEMKSLKNLSLNVNNNCYDRLKITHFLNFNNNSSQQFDEKNLLEKKNMEKLSEKLSTLDSFAEEVIQVIPLSRKDGDDDEKYLQRLHKFGGLITALSVVRKLIAKHRREINVDMEMLNNH</sequence>
<reference evidence="1" key="1">
    <citation type="submission" date="2018-11" db="EMBL/GenBank/DDBJ databases">
        <authorList>
            <person name="Grassa J C."/>
        </authorList>
    </citation>
    <scope>NUCLEOTIDE SEQUENCE [LARGE SCALE GENOMIC DNA]</scope>
</reference>
<keyword evidence="2" id="KW-1185">Reference proteome</keyword>
<dbReference type="AlphaFoldDB" id="A0A803NFF0"/>
<dbReference type="Proteomes" id="UP000596661">
    <property type="component" value="Chromosome 1"/>
</dbReference>
<protein>
    <submittedName>
        <fullName evidence="1">Uncharacterized protein</fullName>
    </submittedName>
</protein>
<evidence type="ECO:0000313" key="1">
    <source>
        <dbReference type="EnsemblPlants" id="cds.evm.model.01.1052"/>
    </source>
</evidence>
<dbReference type="EnsemblPlants" id="evm.model.01.1052">
    <property type="protein sequence ID" value="cds.evm.model.01.1052"/>
    <property type="gene ID" value="evm.TU.01.1052"/>
</dbReference>